<keyword evidence="3" id="KW-1185">Reference proteome</keyword>
<feature type="signal peptide" evidence="1">
    <location>
        <begin position="1"/>
        <end position="30"/>
    </location>
</feature>
<dbReference type="RefSeq" id="WP_090471326.1">
    <property type="nucleotide sequence ID" value="NZ_FOWF01000014.1"/>
</dbReference>
<protein>
    <submittedName>
        <fullName evidence="2">Uncharacterized protein</fullName>
    </submittedName>
</protein>
<keyword evidence="1" id="KW-0732">Signal</keyword>
<name>A0A1I7H8M0_9FIRM</name>
<dbReference type="OrthoDB" id="2053783at2"/>
<evidence type="ECO:0000313" key="2">
    <source>
        <dbReference type="EMBL" id="SFU57078.1"/>
    </source>
</evidence>
<gene>
    <name evidence="2" type="ORF">SAMN05216508_11345</name>
</gene>
<dbReference type="STRING" id="155865.SAMN05216515_11445"/>
<accession>A0A1I7H8M0</accession>
<proteinExistence type="predicted"/>
<reference evidence="2 3" key="1">
    <citation type="submission" date="2016-10" db="EMBL/GenBank/DDBJ databases">
        <authorList>
            <person name="de Groot N.N."/>
        </authorList>
    </citation>
    <scope>NUCLEOTIDE SEQUENCE [LARGE SCALE GENOMIC DNA]</scope>
    <source>
        <strain evidence="2 3">KHGC13</strain>
    </source>
</reference>
<evidence type="ECO:0000313" key="3">
    <source>
        <dbReference type="Proteomes" id="UP000198817"/>
    </source>
</evidence>
<dbReference type="EMBL" id="FPBT01000013">
    <property type="protein sequence ID" value="SFU57078.1"/>
    <property type="molecule type" value="Genomic_DNA"/>
</dbReference>
<evidence type="ECO:0000256" key="1">
    <source>
        <dbReference type="SAM" id="SignalP"/>
    </source>
</evidence>
<dbReference type="AlphaFoldDB" id="A0A1I7H8M0"/>
<sequence>MKIKKRLLSLALAATMALGLMSGMSMTALADGDTTYTLTIPSTLTVADKGWNATDGISATGTLASGKKLTVTATSANSWALKSGDNSVGYKLATASTDTTATTSWTFDSLSSTAATKPMGIIVEDYSAKPAGTYQDTVTFTASVEDNLVSFTIMRDVNSNSSGNYTVAPGTTWQQFIDSGDAPSCLSIGTWGQYSGKVCHDMNNSVSDCGGTLIANVADKKRVKIGDAIIDGATYGCSDYLGYQDHD</sequence>
<organism evidence="2 3">
    <name type="scientific">Eubacterium pyruvativorans</name>
    <dbReference type="NCBI Taxonomy" id="155865"/>
    <lineage>
        <taxon>Bacteria</taxon>
        <taxon>Bacillati</taxon>
        <taxon>Bacillota</taxon>
        <taxon>Clostridia</taxon>
        <taxon>Eubacteriales</taxon>
        <taxon>Eubacteriaceae</taxon>
        <taxon>Eubacterium</taxon>
    </lineage>
</organism>
<feature type="chain" id="PRO_5011539250" evidence="1">
    <location>
        <begin position="31"/>
        <end position="247"/>
    </location>
</feature>
<dbReference type="Proteomes" id="UP000198817">
    <property type="component" value="Unassembled WGS sequence"/>
</dbReference>